<dbReference type="EMBL" id="MU790517">
    <property type="protein sequence ID" value="KAJ4000769.1"/>
    <property type="molecule type" value="Genomic_DNA"/>
</dbReference>
<proteinExistence type="predicted"/>
<sequence length="207" mass="23729">MKYLPARQSSFFFCLVCKEFNQLGLDILSIQGYSEHQCPLFQHSRLRFSSKSSQNSSRSVALSKETYGGLGCQSCLKSCLIYPSFLRSVLSIRNHYLNAISPISKFFRIQRQSHNPSYPSSRNNSIVSLTFDCCLPLFQNFVLRPIILPQLRYLLGSPQIIQVFAQRAPLETVRISWKYEHARIKVSDDALSFLALYCLTAVRELDI</sequence>
<gene>
    <name evidence="1" type="ORF">F5050DRAFT_332684</name>
</gene>
<dbReference type="Proteomes" id="UP001163828">
    <property type="component" value="Unassembled WGS sequence"/>
</dbReference>
<accession>A0ABQ8QQH1</accession>
<comment type="caution">
    <text evidence="1">The sequence shown here is derived from an EMBL/GenBank/DDBJ whole genome shotgun (WGS) entry which is preliminary data.</text>
</comment>
<evidence type="ECO:0000313" key="2">
    <source>
        <dbReference type="Proteomes" id="UP001163828"/>
    </source>
</evidence>
<evidence type="ECO:0000313" key="1">
    <source>
        <dbReference type="EMBL" id="KAJ4000769.1"/>
    </source>
</evidence>
<protein>
    <submittedName>
        <fullName evidence="1">Uncharacterized protein</fullName>
    </submittedName>
</protein>
<reference evidence="1" key="1">
    <citation type="submission" date="2022-08" db="EMBL/GenBank/DDBJ databases">
        <authorList>
            <consortium name="DOE Joint Genome Institute"/>
            <person name="Min B."/>
            <person name="Riley R."/>
            <person name="Sierra-Patev S."/>
            <person name="Naranjo-Ortiz M."/>
            <person name="Looney B."/>
            <person name="Konkel Z."/>
            <person name="Slot J.C."/>
            <person name="Sakamoto Y."/>
            <person name="Steenwyk J.L."/>
            <person name="Rokas A."/>
            <person name="Carro J."/>
            <person name="Camarero S."/>
            <person name="Ferreira P."/>
            <person name="Molpeceres G."/>
            <person name="Ruiz-Duenas F.J."/>
            <person name="Serrano A."/>
            <person name="Henrissat B."/>
            <person name="Drula E."/>
            <person name="Hughes K.W."/>
            <person name="Mata J.L."/>
            <person name="Ishikawa N.K."/>
            <person name="Vargas-Isla R."/>
            <person name="Ushijima S."/>
            <person name="Smith C.A."/>
            <person name="Ahrendt S."/>
            <person name="Andreopoulos W."/>
            <person name="He G."/>
            <person name="Labutti K."/>
            <person name="Lipzen A."/>
            <person name="Ng V."/>
            <person name="Sandor L."/>
            <person name="Barry K."/>
            <person name="Martinez A.T."/>
            <person name="Xiao Y."/>
            <person name="Gibbons J.G."/>
            <person name="Terashima K."/>
            <person name="Hibbett D.S."/>
            <person name="Grigoriev I.V."/>
        </authorList>
    </citation>
    <scope>NUCLEOTIDE SEQUENCE</scope>
    <source>
        <strain evidence="1">TFB10827</strain>
    </source>
</reference>
<keyword evidence="2" id="KW-1185">Reference proteome</keyword>
<name>A0ABQ8QQH1_9AGAR</name>
<organism evidence="1 2">
    <name type="scientific">Lentinula boryana</name>
    <dbReference type="NCBI Taxonomy" id="40481"/>
    <lineage>
        <taxon>Eukaryota</taxon>
        <taxon>Fungi</taxon>
        <taxon>Dikarya</taxon>
        <taxon>Basidiomycota</taxon>
        <taxon>Agaricomycotina</taxon>
        <taxon>Agaricomycetes</taxon>
        <taxon>Agaricomycetidae</taxon>
        <taxon>Agaricales</taxon>
        <taxon>Marasmiineae</taxon>
        <taxon>Omphalotaceae</taxon>
        <taxon>Lentinula</taxon>
    </lineage>
</organism>